<dbReference type="PROSITE" id="PS50893">
    <property type="entry name" value="ABC_TRANSPORTER_2"/>
    <property type="match status" value="1"/>
</dbReference>
<evidence type="ECO:0000256" key="2">
    <source>
        <dbReference type="ARBA" id="ARBA00022448"/>
    </source>
</evidence>
<keyword evidence="4 6" id="KW-0067">ATP-binding</keyword>
<dbReference type="SMART" id="SM00382">
    <property type="entry name" value="AAA"/>
    <property type="match status" value="1"/>
</dbReference>
<keyword evidence="7" id="KW-1185">Reference proteome</keyword>
<comment type="similarity">
    <text evidence="1">Belongs to the ABC transporter superfamily.</text>
</comment>
<dbReference type="EMBL" id="JBHSUA010000018">
    <property type="protein sequence ID" value="MFC6397083.1"/>
    <property type="molecule type" value="Genomic_DNA"/>
</dbReference>
<dbReference type="InterPro" id="IPR027417">
    <property type="entry name" value="P-loop_NTPase"/>
</dbReference>
<dbReference type="InterPro" id="IPR050153">
    <property type="entry name" value="Metal_Ion_Import_ABC"/>
</dbReference>
<dbReference type="PANTHER" id="PTHR42734:SF17">
    <property type="entry name" value="METAL TRANSPORT SYSTEM ATP-BINDING PROTEIN TM_0124-RELATED"/>
    <property type="match status" value="1"/>
</dbReference>
<accession>A0ABW1X372</accession>
<evidence type="ECO:0000256" key="1">
    <source>
        <dbReference type="ARBA" id="ARBA00005417"/>
    </source>
</evidence>
<feature type="domain" description="ABC transporter" evidence="5">
    <location>
        <begin position="16"/>
        <end position="248"/>
    </location>
</feature>
<reference evidence="7" key="1">
    <citation type="journal article" date="2019" name="Int. J. Syst. Evol. Microbiol.">
        <title>The Global Catalogue of Microorganisms (GCM) 10K type strain sequencing project: providing services to taxonomists for standard genome sequencing and annotation.</title>
        <authorList>
            <consortium name="The Broad Institute Genomics Platform"/>
            <consortium name="The Broad Institute Genome Sequencing Center for Infectious Disease"/>
            <person name="Wu L."/>
            <person name="Ma J."/>
        </authorList>
    </citation>
    <scope>NUCLEOTIDE SEQUENCE [LARGE SCALE GENOMIC DNA]</scope>
    <source>
        <strain evidence="7">CGMCC 1.15277</strain>
    </source>
</reference>
<sequence>MTTVDSPPSRQADSVLETHGLDVRLDGHQILHGVDITVHAGETVALLGGNGSGKTTLVRALLGLAPSSPAPEVFGQPLGRFRDWHRVGYVPQRGQLQVANATVDEVVRSGRLAHRKPFWPASAADRAAVERSLTRVNLATRRREQLVHLSGGQQQRALIARALASEPDLLVLDEPLAGLDLTTQSSLARLLGALKADGLAMLVVLHELGPLADLIDRSVVLRQGRVIHDGPLLEGVGLSDAHHIDANCSPVVLPQPSWHVHTDTERRSH</sequence>
<evidence type="ECO:0000256" key="3">
    <source>
        <dbReference type="ARBA" id="ARBA00022741"/>
    </source>
</evidence>
<proteinExistence type="inferred from homology"/>
<organism evidence="6 7">
    <name type="scientific">Luteococcus sanguinis</name>
    <dbReference type="NCBI Taxonomy" id="174038"/>
    <lineage>
        <taxon>Bacteria</taxon>
        <taxon>Bacillati</taxon>
        <taxon>Actinomycetota</taxon>
        <taxon>Actinomycetes</taxon>
        <taxon>Propionibacteriales</taxon>
        <taxon>Propionibacteriaceae</taxon>
        <taxon>Luteococcus</taxon>
    </lineage>
</organism>
<dbReference type="InterPro" id="IPR003439">
    <property type="entry name" value="ABC_transporter-like_ATP-bd"/>
</dbReference>
<dbReference type="InterPro" id="IPR017871">
    <property type="entry name" value="ABC_transporter-like_CS"/>
</dbReference>
<dbReference type="InterPro" id="IPR003593">
    <property type="entry name" value="AAA+_ATPase"/>
</dbReference>
<dbReference type="PANTHER" id="PTHR42734">
    <property type="entry name" value="METAL TRANSPORT SYSTEM ATP-BINDING PROTEIN TM_0124-RELATED"/>
    <property type="match status" value="1"/>
</dbReference>
<dbReference type="SUPFAM" id="SSF52540">
    <property type="entry name" value="P-loop containing nucleoside triphosphate hydrolases"/>
    <property type="match status" value="1"/>
</dbReference>
<keyword evidence="2" id="KW-0813">Transport</keyword>
<evidence type="ECO:0000259" key="5">
    <source>
        <dbReference type="PROSITE" id="PS50893"/>
    </source>
</evidence>
<dbReference type="Proteomes" id="UP001596266">
    <property type="component" value="Unassembled WGS sequence"/>
</dbReference>
<protein>
    <submittedName>
        <fullName evidence="6">Metal ABC transporter ATP-binding protein</fullName>
    </submittedName>
</protein>
<keyword evidence="3" id="KW-0547">Nucleotide-binding</keyword>
<gene>
    <name evidence="6" type="ORF">ACFP57_08850</name>
</gene>
<dbReference type="Gene3D" id="3.40.50.300">
    <property type="entry name" value="P-loop containing nucleotide triphosphate hydrolases"/>
    <property type="match status" value="1"/>
</dbReference>
<comment type="caution">
    <text evidence="6">The sequence shown here is derived from an EMBL/GenBank/DDBJ whole genome shotgun (WGS) entry which is preliminary data.</text>
</comment>
<dbReference type="Pfam" id="PF00005">
    <property type="entry name" value="ABC_tran"/>
    <property type="match status" value="1"/>
</dbReference>
<evidence type="ECO:0000313" key="6">
    <source>
        <dbReference type="EMBL" id="MFC6397083.1"/>
    </source>
</evidence>
<name>A0ABW1X372_9ACTN</name>
<evidence type="ECO:0000313" key="7">
    <source>
        <dbReference type="Proteomes" id="UP001596266"/>
    </source>
</evidence>
<dbReference type="PROSITE" id="PS00211">
    <property type="entry name" value="ABC_TRANSPORTER_1"/>
    <property type="match status" value="1"/>
</dbReference>
<evidence type="ECO:0000256" key="4">
    <source>
        <dbReference type="ARBA" id="ARBA00022840"/>
    </source>
</evidence>
<dbReference type="GO" id="GO:0005524">
    <property type="term" value="F:ATP binding"/>
    <property type="evidence" value="ECO:0007669"/>
    <property type="project" value="UniProtKB-KW"/>
</dbReference>
<dbReference type="RefSeq" id="WP_343884722.1">
    <property type="nucleotide sequence ID" value="NZ_BAAAKI010000003.1"/>
</dbReference>